<dbReference type="SUPFAM" id="SSF141694">
    <property type="entry name" value="AF2212/PG0164-like"/>
    <property type="match status" value="1"/>
</dbReference>
<evidence type="ECO:0000256" key="1">
    <source>
        <dbReference type="SAM" id="MobiDB-lite"/>
    </source>
</evidence>
<protein>
    <submittedName>
        <fullName evidence="2">Uncharacterized protein</fullName>
    </submittedName>
</protein>
<dbReference type="AlphaFoldDB" id="A0A1I5DPZ2"/>
<dbReference type="InterPro" id="IPR015018">
    <property type="entry name" value="DUF1905"/>
</dbReference>
<dbReference type="InterPro" id="IPR037079">
    <property type="entry name" value="AF2212/PG0164-like_sf"/>
</dbReference>
<evidence type="ECO:0000313" key="3">
    <source>
        <dbReference type="Proteomes" id="UP000183642"/>
    </source>
</evidence>
<keyword evidence="3" id="KW-1185">Reference proteome</keyword>
<organism evidence="2 3">
    <name type="scientific">Geodermatophilus obscurus</name>
    <dbReference type="NCBI Taxonomy" id="1861"/>
    <lineage>
        <taxon>Bacteria</taxon>
        <taxon>Bacillati</taxon>
        <taxon>Actinomycetota</taxon>
        <taxon>Actinomycetes</taxon>
        <taxon>Geodermatophilales</taxon>
        <taxon>Geodermatophilaceae</taxon>
        <taxon>Geodermatophilus</taxon>
    </lineage>
</organism>
<name>A0A1I5DPZ2_9ACTN</name>
<dbReference type="EMBL" id="FOWE01000002">
    <property type="protein sequence ID" value="SFO01335.1"/>
    <property type="molecule type" value="Genomic_DNA"/>
</dbReference>
<sequence length="88" mass="9533">MTCTDGAVQREITPSAHTTARPMSPAPDAGLPPYHRDEEDVMDQRFSATLQKSPAPGGWTHLVWRESVRELGTRGRVAVAGTVDGYPS</sequence>
<reference evidence="3" key="1">
    <citation type="submission" date="2016-10" db="EMBL/GenBank/DDBJ databases">
        <authorList>
            <person name="Varghese N."/>
            <person name="Submissions S."/>
        </authorList>
    </citation>
    <scope>NUCLEOTIDE SEQUENCE [LARGE SCALE GENOMIC DNA]</scope>
    <source>
        <strain evidence="3">DSM 43161</strain>
    </source>
</reference>
<dbReference type="Pfam" id="PF08922">
    <property type="entry name" value="DUF1905"/>
    <property type="match status" value="1"/>
</dbReference>
<accession>A0A1I5DPZ2</accession>
<evidence type="ECO:0000313" key="2">
    <source>
        <dbReference type="EMBL" id="SFO01335.1"/>
    </source>
</evidence>
<dbReference type="Proteomes" id="UP000183642">
    <property type="component" value="Unassembled WGS sequence"/>
</dbReference>
<dbReference type="Gene3D" id="2.40.30.100">
    <property type="entry name" value="AF2212/PG0164-like"/>
    <property type="match status" value="1"/>
</dbReference>
<feature type="region of interest" description="Disordered" evidence="1">
    <location>
        <begin position="1"/>
        <end position="36"/>
    </location>
</feature>
<gene>
    <name evidence="2" type="ORF">SAMN05660359_00951</name>
</gene>
<proteinExistence type="predicted"/>